<reference evidence="2" key="1">
    <citation type="journal article" date="2011" name="Nature">
        <title>Genome sequence and analysis of the tuber crop potato.</title>
        <authorList>
            <consortium name="The Potato Genome Sequencing Consortium"/>
        </authorList>
    </citation>
    <scope>NUCLEOTIDE SEQUENCE [LARGE SCALE GENOMIC DNA]</scope>
    <source>
        <strain evidence="2">cv. DM1-3 516 R44</strain>
    </source>
</reference>
<organism evidence="1 2">
    <name type="scientific">Solanum tuberosum</name>
    <name type="common">Potato</name>
    <dbReference type="NCBI Taxonomy" id="4113"/>
    <lineage>
        <taxon>Eukaryota</taxon>
        <taxon>Viridiplantae</taxon>
        <taxon>Streptophyta</taxon>
        <taxon>Embryophyta</taxon>
        <taxon>Tracheophyta</taxon>
        <taxon>Spermatophyta</taxon>
        <taxon>Magnoliopsida</taxon>
        <taxon>eudicotyledons</taxon>
        <taxon>Gunneridae</taxon>
        <taxon>Pentapetalae</taxon>
        <taxon>asterids</taxon>
        <taxon>lamiids</taxon>
        <taxon>Solanales</taxon>
        <taxon>Solanaceae</taxon>
        <taxon>Solanoideae</taxon>
        <taxon>Solaneae</taxon>
        <taxon>Solanum</taxon>
    </lineage>
</organism>
<reference evidence="1" key="2">
    <citation type="submission" date="2015-06" db="UniProtKB">
        <authorList>
            <consortium name="EnsemblPlants"/>
        </authorList>
    </citation>
    <scope>IDENTIFICATION</scope>
    <source>
        <strain evidence="1">DM1-3 516 R44</strain>
    </source>
</reference>
<evidence type="ECO:0000313" key="1">
    <source>
        <dbReference type="EnsemblPlants" id="PGSC0003DMT400083736"/>
    </source>
</evidence>
<sequence>MDMLCYTVTSKGYLYKGNTTCCCRSYPSECCTEVVSLYVRGAFLIDCSGWAAYSASLWL</sequence>
<dbReference type="EnsemblPlants" id="PGSC0003DMT400083736">
    <property type="protein sequence ID" value="PGSC0003DMT400083736"/>
    <property type="gene ID" value="PGSC0003DMG402033568"/>
</dbReference>
<dbReference type="Gramene" id="PGSC0003DMT400083736">
    <property type="protein sequence ID" value="PGSC0003DMT400083736"/>
    <property type="gene ID" value="PGSC0003DMG402033568"/>
</dbReference>
<name>M1D724_SOLTU</name>
<dbReference type="Proteomes" id="UP000011115">
    <property type="component" value="Unassembled WGS sequence"/>
</dbReference>
<proteinExistence type="predicted"/>
<keyword evidence="2" id="KW-1185">Reference proteome</keyword>
<accession>M1D724</accession>
<dbReference type="AlphaFoldDB" id="M1D724"/>
<evidence type="ECO:0000313" key="2">
    <source>
        <dbReference type="Proteomes" id="UP000011115"/>
    </source>
</evidence>
<dbReference type="InParanoid" id="M1D724"/>
<protein>
    <submittedName>
        <fullName evidence="1">Uncharacterized protein</fullName>
    </submittedName>
</protein>
<dbReference type="PaxDb" id="4113-PGSC0003DMT400083736"/>
<dbReference type="HOGENOM" id="CLU_2965466_0_0_1"/>